<feature type="compositionally biased region" description="Polar residues" evidence="1">
    <location>
        <begin position="22"/>
        <end position="36"/>
    </location>
</feature>
<dbReference type="SMART" id="SM00596">
    <property type="entry name" value="PRE_C2HC"/>
    <property type="match status" value="1"/>
</dbReference>
<dbReference type="AlphaFoldDB" id="A0A2S2NXZ1"/>
<reference evidence="3" key="1">
    <citation type="submission" date="2018-04" db="EMBL/GenBank/DDBJ databases">
        <title>Transcriptome of Schizaphis graminum biotype I.</title>
        <authorList>
            <person name="Scully E.D."/>
            <person name="Geib S.M."/>
            <person name="Palmer N.A."/>
            <person name="Koch K."/>
            <person name="Bradshaw J."/>
            <person name="Heng-Moss T."/>
            <person name="Sarath G."/>
        </authorList>
    </citation>
    <scope>NUCLEOTIDE SEQUENCE</scope>
</reference>
<accession>A0A2S2NXZ1</accession>
<gene>
    <name evidence="3" type="ORF">g.93624</name>
</gene>
<dbReference type="InterPro" id="IPR006579">
    <property type="entry name" value="Pre_C2HC_dom"/>
</dbReference>
<dbReference type="Pfam" id="PF07530">
    <property type="entry name" value="PRE_C2HC"/>
    <property type="match status" value="1"/>
</dbReference>
<dbReference type="PANTHER" id="PTHR33273">
    <property type="entry name" value="DOMAIN-CONTAINING PROTEIN, PUTATIVE-RELATED"/>
    <property type="match status" value="1"/>
</dbReference>
<sequence>MPSQKSKTVVSPLIISKAHIQSVPNRSPNQSLNSDLNDGWITPTSEKRPIPSPSTPTSRPHTTKKVFVTQNRFSLFSDTIDAPENNPEPEKMEQEPEHLENSSAPTKPPPPIFIRVVNDYKAFCDNIKKLTNGEPFVCKSSIKGIKLSTSSSDSYRSVIKFLQSNKAAFHTYQLKQNRAFRIVIRNLHHSTPINEIEKELLALGHMPRNVTNVLHRTTKQPLPLFFVDLEPDINNKDVFKINQLYYTKIKIEEPRPNNQPIQCLRCQGFGHTKSYCNHPPKCVRCGDSHASESCVKPADQPATCALCSGAHPANYRGCPVFKKIQAVHHLKRSNPTQANPKEVPSNVKFTNVNSTSNMNTQPKKSYAQAITTDLPSQDITTNASQNPDHLAHQMALFLNNFQSTNIPLISLLTTLIEKLILSNDK</sequence>
<feature type="region of interest" description="Disordered" evidence="1">
    <location>
        <begin position="18"/>
        <end position="64"/>
    </location>
</feature>
<evidence type="ECO:0000259" key="2">
    <source>
        <dbReference type="SMART" id="SM00596"/>
    </source>
</evidence>
<feature type="compositionally biased region" description="Basic and acidic residues" evidence="1">
    <location>
        <begin position="88"/>
        <end position="100"/>
    </location>
</feature>
<evidence type="ECO:0000313" key="3">
    <source>
        <dbReference type="EMBL" id="MBY21932.1"/>
    </source>
</evidence>
<proteinExistence type="predicted"/>
<organism evidence="3">
    <name type="scientific">Schizaphis graminum</name>
    <name type="common">Green bug aphid</name>
    <dbReference type="NCBI Taxonomy" id="13262"/>
    <lineage>
        <taxon>Eukaryota</taxon>
        <taxon>Metazoa</taxon>
        <taxon>Ecdysozoa</taxon>
        <taxon>Arthropoda</taxon>
        <taxon>Hexapoda</taxon>
        <taxon>Insecta</taxon>
        <taxon>Pterygota</taxon>
        <taxon>Neoptera</taxon>
        <taxon>Paraneoptera</taxon>
        <taxon>Hemiptera</taxon>
        <taxon>Sternorrhyncha</taxon>
        <taxon>Aphidomorpha</taxon>
        <taxon>Aphidoidea</taxon>
        <taxon>Aphididae</taxon>
        <taxon>Aphidini</taxon>
        <taxon>Schizaphis</taxon>
    </lineage>
</organism>
<evidence type="ECO:0000256" key="1">
    <source>
        <dbReference type="SAM" id="MobiDB-lite"/>
    </source>
</evidence>
<dbReference type="EMBL" id="GGMR01009313">
    <property type="protein sequence ID" value="MBY21932.1"/>
    <property type="molecule type" value="Transcribed_RNA"/>
</dbReference>
<name>A0A2S2NXZ1_SCHGA</name>
<feature type="region of interest" description="Disordered" evidence="1">
    <location>
        <begin position="78"/>
        <end position="110"/>
    </location>
</feature>
<protein>
    <submittedName>
        <fullName evidence="3">Nucleic-acid-binding protein</fullName>
    </submittedName>
</protein>
<feature type="domain" description="Pre-C2HC" evidence="2">
    <location>
        <begin position="193"/>
        <end position="261"/>
    </location>
</feature>
<dbReference type="PANTHER" id="PTHR33273:SF2">
    <property type="entry name" value="ENDONUCLEASE_EXONUCLEASE_PHOSPHATASE DOMAIN-CONTAINING PROTEIN"/>
    <property type="match status" value="1"/>
</dbReference>